<keyword evidence="5" id="KW-1185">Reference proteome</keyword>
<gene>
    <name evidence="3" type="primary">mobB</name>
    <name evidence="2" type="ORF">Q5I04_06480</name>
    <name evidence="3" type="ORF">Q5I06_06810</name>
</gene>
<name>A0AA90TA25_9HELI</name>
<dbReference type="Pfam" id="PF03205">
    <property type="entry name" value="MobB"/>
    <property type="match status" value="1"/>
</dbReference>
<dbReference type="PANTHER" id="PTHR40072">
    <property type="entry name" value="MOLYBDOPTERIN-GUANINE DINUCLEOTIDE BIOSYNTHESIS ADAPTER PROTEIN-RELATED"/>
    <property type="match status" value="1"/>
</dbReference>
<dbReference type="EMBL" id="JAUPEV010000010">
    <property type="protein sequence ID" value="MDO7253554.1"/>
    <property type="molecule type" value="Genomic_DNA"/>
</dbReference>
<feature type="domain" description="Molybdopterin-guanine dinucleotide biosynthesis protein B (MobB)" evidence="1">
    <location>
        <begin position="3"/>
        <end position="117"/>
    </location>
</feature>
<dbReference type="RefSeq" id="WP_305517397.1">
    <property type="nucleotide sequence ID" value="NZ_JAUPEV010000010.1"/>
</dbReference>
<sequence>MKIVAFTGKSNSGKTTLIEKIIKVLHPSYCVAAIKHDPKNKAQIDTEGKDSYKFFQAGADVVIASANKTTMMFQDALDMEFLYKMFYKKDYVFIEGLKELELPRICVVRDEIDEKYIPYSDAFALDMSVKNISILPSGVCVLDVNNPKEIIEWIDKNARKING</sequence>
<dbReference type="EMBL" id="JAUYZK010000010">
    <property type="protein sequence ID" value="MDP2539482.1"/>
    <property type="molecule type" value="Genomic_DNA"/>
</dbReference>
<dbReference type="InterPro" id="IPR052539">
    <property type="entry name" value="MGD_biosynthesis_adapter"/>
</dbReference>
<evidence type="ECO:0000313" key="3">
    <source>
        <dbReference type="EMBL" id="MDP2539482.1"/>
    </source>
</evidence>
<dbReference type="Gene3D" id="3.40.50.300">
    <property type="entry name" value="P-loop containing nucleotide triphosphate hydrolases"/>
    <property type="match status" value="1"/>
</dbReference>
<evidence type="ECO:0000313" key="5">
    <source>
        <dbReference type="Proteomes" id="UP001240777"/>
    </source>
</evidence>
<evidence type="ECO:0000313" key="4">
    <source>
        <dbReference type="Proteomes" id="UP001177258"/>
    </source>
</evidence>
<reference evidence="3 5" key="1">
    <citation type="submission" date="2023-07" db="EMBL/GenBank/DDBJ databases">
        <title>Unpublished Manusciprt.</title>
        <authorList>
            <person name="Aydin F."/>
            <person name="Tarhane S."/>
            <person name="Saticioglu I.B."/>
            <person name="Karakaya E."/>
            <person name="Abay S."/>
            <person name="Guran O."/>
            <person name="Bozkurt E."/>
            <person name="Uzum N."/>
            <person name="Olgun K."/>
            <person name="Jablonski D."/>
        </authorList>
    </citation>
    <scope>NUCLEOTIDE SEQUENCE</scope>
    <source>
        <strain evidence="5">faydin-H75</strain>
        <strain evidence="3">Faydin-H76</strain>
    </source>
</reference>
<dbReference type="GO" id="GO:0005525">
    <property type="term" value="F:GTP binding"/>
    <property type="evidence" value="ECO:0007669"/>
    <property type="project" value="InterPro"/>
</dbReference>
<dbReference type="CDD" id="cd03116">
    <property type="entry name" value="MobB"/>
    <property type="match status" value="1"/>
</dbReference>
<reference evidence="2" key="2">
    <citation type="submission" date="2023-07" db="EMBL/GenBank/DDBJ databases">
        <authorList>
            <person name="Aydin F."/>
            <person name="Tarhane S."/>
            <person name="Saticioglu I.B."/>
            <person name="Karakaya E."/>
            <person name="Abay S."/>
            <person name="Guran O."/>
            <person name="Bozkurt E."/>
            <person name="Uzum N."/>
            <person name="Olgun K."/>
            <person name="Jablonski D."/>
        </authorList>
    </citation>
    <scope>NUCLEOTIDE SEQUENCE</scope>
    <source>
        <strain evidence="2">Faydin-H75</strain>
    </source>
</reference>
<dbReference type="NCBIfam" id="TIGR00176">
    <property type="entry name" value="mobB"/>
    <property type="match status" value="1"/>
</dbReference>
<dbReference type="GO" id="GO:0006777">
    <property type="term" value="P:Mo-molybdopterin cofactor biosynthetic process"/>
    <property type="evidence" value="ECO:0007669"/>
    <property type="project" value="InterPro"/>
</dbReference>
<comment type="caution">
    <text evidence="3">The sequence shown here is derived from an EMBL/GenBank/DDBJ whole genome shotgun (WGS) entry which is preliminary data.</text>
</comment>
<dbReference type="AlphaFoldDB" id="A0AA90TA25"/>
<proteinExistence type="predicted"/>
<dbReference type="SUPFAM" id="SSF52540">
    <property type="entry name" value="P-loop containing nucleoside triphosphate hydrolases"/>
    <property type="match status" value="1"/>
</dbReference>
<dbReference type="PANTHER" id="PTHR40072:SF1">
    <property type="entry name" value="MOLYBDOPTERIN-GUANINE DINUCLEOTIDE BIOSYNTHESIS ADAPTER PROTEIN"/>
    <property type="match status" value="1"/>
</dbReference>
<evidence type="ECO:0000313" key="2">
    <source>
        <dbReference type="EMBL" id="MDO7253554.1"/>
    </source>
</evidence>
<dbReference type="Proteomes" id="UP001240777">
    <property type="component" value="Unassembled WGS sequence"/>
</dbReference>
<accession>A0AA90TA25</accession>
<evidence type="ECO:0000259" key="1">
    <source>
        <dbReference type="Pfam" id="PF03205"/>
    </source>
</evidence>
<dbReference type="Proteomes" id="UP001177258">
    <property type="component" value="Unassembled WGS sequence"/>
</dbReference>
<dbReference type="InterPro" id="IPR004435">
    <property type="entry name" value="MobB_dom"/>
</dbReference>
<protein>
    <submittedName>
        <fullName evidence="3">Molybdopterin-guanine dinucleotide biosynthesis protein B</fullName>
    </submittedName>
</protein>
<reference evidence="2 4" key="3">
    <citation type="journal article" date="2024" name="Syst. Appl. Microbiol.">
        <title>Helicobacter cappadocius sp. nov., from lizards: The first psychrotrophic Helicobacter species.</title>
        <authorList>
            <person name="Aydin F."/>
            <person name="Tarhane S."/>
            <person name="Karakaya E."/>
            <person name="Abay S."/>
            <person name="Kayman T."/>
            <person name="Guran O."/>
            <person name="Bozkurt E."/>
            <person name="Uzum N."/>
            <person name="Avci A."/>
            <person name="Olgun K."/>
            <person name="Jablonski D."/>
            <person name="Guran C."/>
            <person name="Burcin Saticioglu I."/>
        </authorList>
    </citation>
    <scope>NUCLEOTIDE SEQUENCE [LARGE SCALE GENOMIC DNA]</scope>
    <source>
        <strain evidence="2">Faydin-H75</strain>
        <strain evidence="4">faydin-H76</strain>
    </source>
</reference>
<dbReference type="InterPro" id="IPR027417">
    <property type="entry name" value="P-loop_NTPase"/>
</dbReference>
<organism evidence="3 4">
    <name type="scientific">Helicobacter cappadocius</name>
    <dbReference type="NCBI Taxonomy" id="3063998"/>
    <lineage>
        <taxon>Bacteria</taxon>
        <taxon>Pseudomonadati</taxon>
        <taxon>Campylobacterota</taxon>
        <taxon>Epsilonproteobacteria</taxon>
        <taxon>Campylobacterales</taxon>
        <taxon>Helicobacteraceae</taxon>
        <taxon>Helicobacter</taxon>
    </lineage>
</organism>